<evidence type="ECO:0000256" key="5">
    <source>
        <dbReference type="ARBA" id="ARBA00023015"/>
    </source>
</evidence>
<dbReference type="AlphaFoldDB" id="A0A2I0V8J6"/>
<evidence type="ECO:0000259" key="11">
    <source>
        <dbReference type="PROSITE" id="PS51050"/>
    </source>
</evidence>
<reference evidence="12 13" key="1">
    <citation type="journal article" date="2016" name="Sci. Rep.">
        <title>The Dendrobium catenatum Lindl. genome sequence provides insights into polysaccharide synthase, floral development and adaptive evolution.</title>
        <authorList>
            <person name="Zhang G.Q."/>
            <person name="Xu Q."/>
            <person name="Bian C."/>
            <person name="Tsai W.C."/>
            <person name="Yeh C.M."/>
            <person name="Liu K.W."/>
            <person name="Yoshida K."/>
            <person name="Zhang L.S."/>
            <person name="Chang S.B."/>
            <person name="Chen F."/>
            <person name="Shi Y."/>
            <person name="Su Y.Y."/>
            <person name="Zhang Y.Q."/>
            <person name="Chen L.J."/>
            <person name="Yin Y."/>
            <person name="Lin M."/>
            <person name="Huang H."/>
            <person name="Deng H."/>
            <person name="Wang Z.W."/>
            <person name="Zhu S.L."/>
            <person name="Zhao X."/>
            <person name="Deng C."/>
            <person name="Niu S.C."/>
            <person name="Huang J."/>
            <person name="Wang M."/>
            <person name="Liu G.H."/>
            <person name="Yang H.J."/>
            <person name="Xiao X.J."/>
            <person name="Hsiao Y.Y."/>
            <person name="Wu W.L."/>
            <person name="Chen Y.Y."/>
            <person name="Mitsuda N."/>
            <person name="Ohme-Takagi M."/>
            <person name="Luo Y.B."/>
            <person name="Van de Peer Y."/>
            <person name="Liu Z.J."/>
        </authorList>
    </citation>
    <scope>NUCLEOTIDE SEQUENCE [LARGE SCALE GENOMIC DNA]</scope>
    <source>
        <tissue evidence="12">The whole plant</tissue>
    </source>
</reference>
<dbReference type="SMART" id="SM00391">
    <property type="entry name" value="MBD"/>
    <property type="match status" value="1"/>
</dbReference>
<dbReference type="FunFam" id="3.30.890.10:FF:000012">
    <property type="entry name" value="Methyl-CpG-binding domain-containing protein 1"/>
    <property type="match status" value="1"/>
</dbReference>
<dbReference type="Gene3D" id="3.30.40.100">
    <property type="match status" value="1"/>
</dbReference>
<keyword evidence="13" id="KW-1185">Reference proteome</keyword>
<dbReference type="Gene3D" id="3.30.890.10">
    <property type="entry name" value="Methyl-cpg-binding Protein 2, Chain A"/>
    <property type="match status" value="1"/>
</dbReference>
<gene>
    <name evidence="12" type="primary">MBD2</name>
    <name evidence="12" type="ORF">MA16_Dca021070</name>
</gene>
<evidence type="ECO:0000256" key="6">
    <source>
        <dbReference type="ARBA" id="ARBA00023125"/>
    </source>
</evidence>
<keyword evidence="3" id="KW-0863">Zinc-finger</keyword>
<evidence type="ECO:0000256" key="2">
    <source>
        <dbReference type="ARBA" id="ARBA00022723"/>
    </source>
</evidence>
<dbReference type="PROSITE" id="PS50982">
    <property type="entry name" value="MBD"/>
    <property type="match status" value="1"/>
</dbReference>
<name>A0A2I0V8J6_9ASPA</name>
<feature type="domain" description="MBD" evidence="10">
    <location>
        <begin position="158"/>
        <end position="232"/>
    </location>
</feature>
<dbReference type="EMBL" id="KZ504070">
    <property type="protein sequence ID" value="PKU59736.1"/>
    <property type="molecule type" value="Genomic_DNA"/>
</dbReference>
<feature type="region of interest" description="Disordered" evidence="9">
    <location>
        <begin position="277"/>
        <end position="330"/>
    </location>
</feature>
<dbReference type="PROSITE" id="PS51050">
    <property type="entry name" value="ZF_CW"/>
    <property type="match status" value="1"/>
</dbReference>
<dbReference type="STRING" id="906689.A0A2I0V8J6"/>
<organism evidence="12 13">
    <name type="scientific">Dendrobium catenatum</name>
    <dbReference type="NCBI Taxonomy" id="906689"/>
    <lineage>
        <taxon>Eukaryota</taxon>
        <taxon>Viridiplantae</taxon>
        <taxon>Streptophyta</taxon>
        <taxon>Embryophyta</taxon>
        <taxon>Tracheophyta</taxon>
        <taxon>Spermatophyta</taxon>
        <taxon>Magnoliopsida</taxon>
        <taxon>Liliopsida</taxon>
        <taxon>Asparagales</taxon>
        <taxon>Orchidaceae</taxon>
        <taxon>Epidendroideae</taxon>
        <taxon>Malaxideae</taxon>
        <taxon>Dendrobiinae</taxon>
        <taxon>Dendrobium</taxon>
    </lineage>
</organism>
<feature type="region of interest" description="Disordered" evidence="9">
    <location>
        <begin position="1"/>
        <end position="48"/>
    </location>
</feature>
<dbReference type="OrthoDB" id="10072024at2759"/>
<dbReference type="GO" id="GO:0008270">
    <property type="term" value="F:zinc ion binding"/>
    <property type="evidence" value="ECO:0007669"/>
    <property type="project" value="UniProtKB-KW"/>
</dbReference>
<comment type="subcellular location">
    <subcellularLocation>
        <location evidence="1">Nucleus</location>
    </subcellularLocation>
</comment>
<evidence type="ECO:0000313" key="13">
    <source>
        <dbReference type="Proteomes" id="UP000233837"/>
    </source>
</evidence>
<dbReference type="InterPro" id="IPR001739">
    <property type="entry name" value="Methyl_CpG_DNA-bd"/>
</dbReference>
<dbReference type="PANTHER" id="PTHR12396:SF0">
    <property type="entry name" value="METHYL-CPG BINDING DOMAIN PROTEIN-LIKE, ISOFORM C"/>
    <property type="match status" value="1"/>
</dbReference>
<keyword evidence="7" id="KW-0804">Transcription</keyword>
<evidence type="ECO:0000259" key="10">
    <source>
        <dbReference type="PROSITE" id="PS50982"/>
    </source>
</evidence>
<evidence type="ECO:0000256" key="1">
    <source>
        <dbReference type="ARBA" id="ARBA00004123"/>
    </source>
</evidence>
<evidence type="ECO:0000313" key="12">
    <source>
        <dbReference type="EMBL" id="PKU59736.1"/>
    </source>
</evidence>
<keyword evidence="4" id="KW-0862">Zinc</keyword>
<protein>
    <submittedName>
        <fullName evidence="12">Methyl-CpG-binding domain-containing protein 2</fullName>
    </submittedName>
</protein>
<evidence type="ECO:0000256" key="8">
    <source>
        <dbReference type="ARBA" id="ARBA00023242"/>
    </source>
</evidence>
<keyword evidence="8" id="KW-0539">Nucleus</keyword>
<reference evidence="12 13" key="2">
    <citation type="journal article" date="2017" name="Nature">
        <title>The Apostasia genome and the evolution of orchids.</title>
        <authorList>
            <person name="Zhang G.Q."/>
            <person name="Liu K.W."/>
            <person name="Li Z."/>
            <person name="Lohaus R."/>
            <person name="Hsiao Y.Y."/>
            <person name="Niu S.C."/>
            <person name="Wang J.Y."/>
            <person name="Lin Y.C."/>
            <person name="Xu Q."/>
            <person name="Chen L.J."/>
            <person name="Yoshida K."/>
            <person name="Fujiwara S."/>
            <person name="Wang Z.W."/>
            <person name="Zhang Y.Q."/>
            <person name="Mitsuda N."/>
            <person name="Wang M."/>
            <person name="Liu G.H."/>
            <person name="Pecoraro L."/>
            <person name="Huang H.X."/>
            <person name="Xiao X.J."/>
            <person name="Lin M."/>
            <person name="Wu X.Y."/>
            <person name="Wu W.L."/>
            <person name="Chen Y.Y."/>
            <person name="Chang S.B."/>
            <person name="Sakamoto S."/>
            <person name="Ohme-Takagi M."/>
            <person name="Yagi M."/>
            <person name="Zeng S.J."/>
            <person name="Shen C.Y."/>
            <person name="Yeh C.M."/>
            <person name="Luo Y.B."/>
            <person name="Tsai W.C."/>
            <person name="Van de Peer Y."/>
            <person name="Liu Z.J."/>
        </authorList>
    </citation>
    <scope>NUCLEOTIDE SEQUENCE [LARGE SCALE GENOMIC DNA]</scope>
    <source>
        <tissue evidence="12">The whole plant</tissue>
    </source>
</reference>
<keyword evidence="2" id="KW-0479">Metal-binding</keyword>
<dbReference type="Pfam" id="PF01429">
    <property type="entry name" value="MBD"/>
    <property type="match status" value="1"/>
</dbReference>
<accession>A0A2I0V8J6</accession>
<dbReference type="SUPFAM" id="SSF54171">
    <property type="entry name" value="DNA-binding domain"/>
    <property type="match status" value="1"/>
</dbReference>
<keyword evidence="6" id="KW-0238">DNA-binding</keyword>
<proteinExistence type="predicted"/>
<dbReference type="InterPro" id="IPR011124">
    <property type="entry name" value="Znf_CW"/>
</dbReference>
<evidence type="ECO:0000256" key="3">
    <source>
        <dbReference type="ARBA" id="ARBA00022771"/>
    </source>
</evidence>
<feature type="domain" description="CW-type" evidence="11">
    <location>
        <begin position="93"/>
        <end position="152"/>
    </location>
</feature>
<dbReference type="CDD" id="cd01396">
    <property type="entry name" value="MeCP2_MBD"/>
    <property type="match status" value="1"/>
</dbReference>
<feature type="compositionally biased region" description="Polar residues" evidence="9">
    <location>
        <begin position="318"/>
        <end position="330"/>
    </location>
</feature>
<evidence type="ECO:0000256" key="4">
    <source>
        <dbReference type="ARBA" id="ARBA00022833"/>
    </source>
</evidence>
<dbReference type="PANTHER" id="PTHR12396">
    <property type="entry name" value="METHYL-CPG BINDING PROTEIN, MBD"/>
    <property type="match status" value="1"/>
</dbReference>
<evidence type="ECO:0000256" key="9">
    <source>
        <dbReference type="SAM" id="MobiDB-lite"/>
    </source>
</evidence>
<sequence>MLMPSDSGDESPMVKKEFPTSSRPLVRSQKKSRDHKKTDAEDSNAQISGASANQLVVFKTGSSSGEDLHPASNNLDHPVQLNSVAPNSSSRSLPSVGAFTVQCASCFKWRLIPTKEKYEQIRESILQVPFVCERAREWRPNISCDDPPDILQDGSRLWAIDKPNIAQPPPGWDRQLRIRGEGGTRFADVYYVAPSGKKLRSMVEIQRYLEEHLECAENGVNISQFSFQIPKPLQENYVKKRTARLLNASDGSGLGLPGLPEPVEAFPLSWAAPPIHEDVDIEEPDPASDLLSPESLPHAKKRVAKEQVRRPSSKKVCASNSSEHSPLNKI</sequence>
<dbReference type="Proteomes" id="UP000233837">
    <property type="component" value="Unassembled WGS sequence"/>
</dbReference>
<dbReference type="GO" id="GO:0000118">
    <property type="term" value="C:histone deacetylase complex"/>
    <property type="evidence" value="ECO:0007669"/>
    <property type="project" value="UniProtKB-ARBA"/>
</dbReference>
<dbReference type="Pfam" id="PF07496">
    <property type="entry name" value="zf-CW"/>
    <property type="match status" value="1"/>
</dbReference>
<evidence type="ECO:0000256" key="7">
    <source>
        <dbReference type="ARBA" id="ARBA00023163"/>
    </source>
</evidence>
<dbReference type="InterPro" id="IPR016177">
    <property type="entry name" value="DNA-bd_dom_sf"/>
</dbReference>
<keyword evidence="5" id="KW-0805">Transcription regulation</keyword>
<dbReference type="GO" id="GO:0003677">
    <property type="term" value="F:DNA binding"/>
    <property type="evidence" value="ECO:0007669"/>
    <property type="project" value="UniProtKB-KW"/>
</dbReference>